<evidence type="ECO:0000313" key="6">
    <source>
        <dbReference type="Proteomes" id="UP001341840"/>
    </source>
</evidence>
<comment type="catalytic activity">
    <reaction evidence="1">
        <text>Hydrolysis of terminal non-reducing beta-D-galactose residues in beta-D-galactosides.</text>
        <dbReference type="EC" id="3.2.1.23"/>
    </reaction>
</comment>
<reference evidence="5 6" key="1">
    <citation type="journal article" date="2023" name="Plants (Basel)">
        <title>Bridging the Gap: Combining Genomics and Transcriptomics Approaches to Understand Stylosanthes scabra, an Orphan Legume from the Brazilian Caatinga.</title>
        <authorList>
            <person name="Ferreira-Neto J.R.C."/>
            <person name="da Silva M.D."/>
            <person name="Binneck E."/>
            <person name="de Melo N.F."/>
            <person name="da Silva R.H."/>
            <person name="de Melo A.L.T.M."/>
            <person name="Pandolfi V."/>
            <person name="Bustamante F.O."/>
            <person name="Brasileiro-Vidal A.C."/>
            <person name="Benko-Iseppon A.M."/>
        </authorList>
    </citation>
    <scope>NUCLEOTIDE SEQUENCE [LARGE SCALE GENOMIC DNA]</scope>
    <source>
        <tissue evidence="5">Leaves</tissue>
    </source>
</reference>
<dbReference type="SUPFAM" id="SSF51445">
    <property type="entry name" value="(Trans)glycosidases"/>
    <property type="match status" value="1"/>
</dbReference>
<dbReference type="InterPro" id="IPR031330">
    <property type="entry name" value="Gly_Hdrlase_35_cat"/>
</dbReference>
<dbReference type="PRINTS" id="PR00742">
    <property type="entry name" value="GLHYDRLASE35"/>
</dbReference>
<protein>
    <recommendedName>
        <fullName evidence="3">beta-galactosidase</fullName>
        <ecNumber evidence="3">3.2.1.23</ecNumber>
    </recommendedName>
</protein>
<proteinExistence type="inferred from homology"/>
<evidence type="ECO:0000256" key="1">
    <source>
        <dbReference type="ARBA" id="ARBA00001412"/>
    </source>
</evidence>
<name>A0ABU6S2Y5_9FABA</name>
<organism evidence="5 6">
    <name type="scientific">Stylosanthes scabra</name>
    <dbReference type="NCBI Taxonomy" id="79078"/>
    <lineage>
        <taxon>Eukaryota</taxon>
        <taxon>Viridiplantae</taxon>
        <taxon>Streptophyta</taxon>
        <taxon>Embryophyta</taxon>
        <taxon>Tracheophyta</taxon>
        <taxon>Spermatophyta</taxon>
        <taxon>Magnoliopsida</taxon>
        <taxon>eudicotyledons</taxon>
        <taxon>Gunneridae</taxon>
        <taxon>Pentapetalae</taxon>
        <taxon>rosids</taxon>
        <taxon>fabids</taxon>
        <taxon>Fabales</taxon>
        <taxon>Fabaceae</taxon>
        <taxon>Papilionoideae</taxon>
        <taxon>50 kb inversion clade</taxon>
        <taxon>dalbergioids sensu lato</taxon>
        <taxon>Dalbergieae</taxon>
        <taxon>Pterocarpus clade</taxon>
        <taxon>Stylosanthes</taxon>
    </lineage>
</organism>
<dbReference type="Proteomes" id="UP001341840">
    <property type="component" value="Unassembled WGS sequence"/>
</dbReference>
<feature type="domain" description="Glycoside hydrolase 35 catalytic" evidence="4">
    <location>
        <begin position="23"/>
        <end position="79"/>
    </location>
</feature>
<evidence type="ECO:0000259" key="4">
    <source>
        <dbReference type="Pfam" id="PF01301"/>
    </source>
</evidence>
<dbReference type="PANTHER" id="PTHR23421">
    <property type="entry name" value="BETA-GALACTOSIDASE RELATED"/>
    <property type="match status" value="1"/>
</dbReference>
<gene>
    <name evidence="5" type="ORF">PIB30_003796</name>
</gene>
<dbReference type="InterPro" id="IPR001944">
    <property type="entry name" value="Glycoside_Hdrlase_35"/>
</dbReference>
<dbReference type="Pfam" id="PF01301">
    <property type="entry name" value="Glyco_hydro_35"/>
    <property type="match status" value="1"/>
</dbReference>
<dbReference type="EC" id="3.2.1.23" evidence="3"/>
<dbReference type="EMBL" id="JASCZI010060422">
    <property type="protein sequence ID" value="MED6130776.1"/>
    <property type="molecule type" value="Genomic_DNA"/>
</dbReference>
<evidence type="ECO:0000313" key="5">
    <source>
        <dbReference type="EMBL" id="MED6130776.1"/>
    </source>
</evidence>
<comment type="caution">
    <text evidence="5">The sequence shown here is derived from an EMBL/GenBank/DDBJ whole genome shotgun (WGS) entry which is preliminary data.</text>
</comment>
<dbReference type="InterPro" id="IPR017853">
    <property type="entry name" value="GH"/>
</dbReference>
<comment type="similarity">
    <text evidence="2">Belongs to the glycosyl hydrolase 35 family.</text>
</comment>
<evidence type="ECO:0000256" key="2">
    <source>
        <dbReference type="ARBA" id="ARBA00009809"/>
    </source>
</evidence>
<sequence length="336" mass="36969">MNTGSSRAPLAREVNSNIKWAARMAQSLGTGVPWVMCKQIDAPYDIFFGGTNFRLTAAGPLQISSYDYDAPIDEYGMSNNNSKICSFRWHRGIHTAVEIVDDIQLMNRACLGLLSEPKWGHLKDLHAALKLSKPALVAANSATCIKLGPKQEIGAQTSVKLLEFDLPLVSSLFPSQKLINQDGISHSSSSWVTAEDPTHVWCNSNFTVQAPCLFQVKVTLLVIGSKWSRQFNSLLSQTVGLQNYGAFLEKDGGGIRGTIKLTGFENGDIDLSKSFWTYQGHVYQSDIHPNRVNMSYSGFSSICSAFVANIDEKKTTTVTFPGYIYCTTMVCIKRSA</sequence>
<evidence type="ECO:0000256" key="3">
    <source>
        <dbReference type="ARBA" id="ARBA00012756"/>
    </source>
</evidence>
<dbReference type="Gene3D" id="2.60.120.260">
    <property type="entry name" value="Galactose-binding domain-like"/>
    <property type="match status" value="1"/>
</dbReference>
<keyword evidence="6" id="KW-1185">Reference proteome</keyword>
<accession>A0ABU6S2Y5</accession>